<dbReference type="Pfam" id="PF13672">
    <property type="entry name" value="PP2C_2"/>
    <property type="match status" value="1"/>
</dbReference>
<keyword evidence="4" id="KW-1185">Reference proteome</keyword>
<dbReference type="InterPro" id="IPR015655">
    <property type="entry name" value="PP2C"/>
</dbReference>
<accession>A0A939MNB1</accession>
<dbReference type="InterPro" id="IPR001932">
    <property type="entry name" value="PPM-type_phosphatase-like_dom"/>
</dbReference>
<dbReference type="EMBL" id="JAGDYM010000016">
    <property type="protein sequence ID" value="MBO1903000.1"/>
    <property type="molecule type" value="Genomic_DNA"/>
</dbReference>
<evidence type="ECO:0000259" key="2">
    <source>
        <dbReference type="PROSITE" id="PS51746"/>
    </source>
</evidence>
<dbReference type="SMART" id="SM00331">
    <property type="entry name" value="PP2C_SIG"/>
    <property type="match status" value="1"/>
</dbReference>
<proteinExistence type="predicted"/>
<dbReference type="GO" id="GO:0004722">
    <property type="term" value="F:protein serine/threonine phosphatase activity"/>
    <property type="evidence" value="ECO:0007669"/>
    <property type="project" value="InterPro"/>
</dbReference>
<evidence type="ECO:0000313" key="3">
    <source>
        <dbReference type="EMBL" id="MBO1903000.1"/>
    </source>
</evidence>
<sequence length="304" mass="31811">MTARGENAAHRRVVFASPGERTSSDPARELEVELSWHAVTHVGHRRETNQDSYAVVPPVFAVADGMGGHSAGEIASEAVIRRLADLGGTRAVGPADIEAALGDAVEDIELNAGESELGAGTTVTGVVLGSDPGAPSWLVFNIGDSRVYQFYRGSLTQVTVDHSVVQHLLDTGAISPEEAEFHPHANVITRAVGFNEEPVPDFAELALIPGQRLLICSDGLTKELTEIGLQHFLSEADTAEAAATLLLEHALDNAGRDNVTAVVIDVHAVGDDRDTQDLSGIVLADTAETPVVGGGALEAEPVAD</sequence>
<dbReference type="PANTHER" id="PTHR47992">
    <property type="entry name" value="PROTEIN PHOSPHATASE"/>
    <property type="match status" value="1"/>
</dbReference>
<protein>
    <submittedName>
        <fullName evidence="3">Serine/threonine-protein phosphatase</fullName>
    </submittedName>
</protein>
<evidence type="ECO:0000313" key="4">
    <source>
        <dbReference type="Proteomes" id="UP000664382"/>
    </source>
</evidence>
<feature type="domain" description="PPM-type phosphatase" evidence="2">
    <location>
        <begin position="35"/>
        <end position="266"/>
    </location>
</feature>
<dbReference type="AlphaFoldDB" id="A0A939MNB1"/>
<gene>
    <name evidence="3" type="ORF">J4H92_13715</name>
</gene>
<feature type="region of interest" description="Disordered" evidence="1">
    <location>
        <begin position="1"/>
        <end position="26"/>
    </location>
</feature>
<organism evidence="3 4">
    <name type="scientific">Leucobacter weissii</name>
    <dbReference type="NCBI Taxonomy" id="1983706"/>
    <lineage>
        <taxon>Bacteria</taxon>
        <taxon>Bacillati</taxon>
        <taxon>Actinomycetota</taxon>
        <taxon>Actinomycetes</taxon>
        <taxon>Micrococcales</taxon>
        <taxon>Microbacteriaceae</taxon>
        <taxon>Leucobacter</taxon>
    </lineage>
</organism>
<comment type="caution">
    <text evidence="3">The sequence shown here is derived from an EMBL/GenBank/DDBJ whole genome shotgun (WGS) entry which is preliminary data.</text>
</comment>
<dbReference type="PROSITE" id="PS51746">
    <property type="entry name" value="PPM_2"/>
    <property type="match status" value="1"/>
</dbReference>
<name>A0A939MNB1_9MICO</name>
<dbReference type="SMART" id="SM00332">
    <property type="entry name" value="PP2Cc"/>
    <property type="match status" value="1"/>
</dbReference>
<dbReference type="SUPFAM" id="SSF81606">
    <property type="entry name" value="PP2C-like"/>
    <property type="match status" value="1"/>
</dbReference>
<dbReference type="InterPro" id="IPR036457">
    <property type="entry name" value="PPM-type-like_dom_sf"/>
</dbReference>
<dbReference type="CDD" id="cd00143">
    <property type="entry name" value="PP2Cc"/>
    <property type="match status" value="1"/>
</dbReference>
<dbReference type="RefSeq" id="WP_208098754.1">
    <property type="nucleotide sequence ID" value="NZ_JAGDYM010000016.1"/>
</dbReference>
<dbReference type="Gene3D" id="3.60.40.10">
    <property type="entry name" value="PPM-type phosphatase domain"/>
    <property type="match status" value="1"/>
</dbReference>
<reference evidence="3" key="1">
    <citation type="submission" date="2021-03" db="EMBL/GenBank/DDBJ databases">
        <title>Leucobacter chromiisoli sp. nov., isolated from chromium-containing soil of chemical plant.</title>
        <authorList>
            <person name="Xu Z."/>
        </authorList>
    </citation>
    <scope>NUCLEOTIDE SEQUENCE</scope>
    <source>
        <strain evidence="3">S27</strain>
    </source>
</reference>
<evidence type="ECO:0000256" key="1">
    <source>
        <dbReference type="SAM" id="MobiDB-lite"/>
    </source>
</evidence>
<dbReference type="Proteomes" id="UP000664382">
    <property type="component" value="Unassembled WGS sequence"/>
</dbReference>